<dbReference type="Pfam" id="PF00106">
    <property type="entry name" value="adh_short"/>
    <property type="match status" value="1"/>
</dbReference>
<comment type="caution">
    <text evidence="5">The sequence shown here is derived from an EMBL/GenBank/DDBJ whole genome shotgun (WGS) entry which is preliminary data.</text>
</comment>
<dbReference type="InterPro" id="IPR057326">
    <property type="entry name" value="KR_dom"/>
</dbReference>
<evidence type="ECO:0000313" key="6">
    <source>
        <dbReference type="Proteomes" id="UP001598352"/>
    </source>
</evidence>
<dbReference type="InterPro" id="IPR020904">
    <property type="entry name" value="Sc_DH/Rdtase_CS"/>
</dbReference>
<evidence type="ECO:0000256" key="1">
    <source>
        <dbReference type="ARBA" id="ARBA00006484"/>
    </source>
</evidence>
<keyword evidence="6" id="KW-1185">Reference proteome</keyword>
<dbReference type="PRINTS" id="PR00081">
    <property type="entry name" value="GDHRDH"/>
</dbReference>
<gene>
    <name evidence="5" type="ORF">ACFWOQ_02230</name>
</gene>
<protein>
    <submittedName>
        <fullName evidence="5">Short-chain dehydrogenase/reductase</fullName>
    </submittedName>
</protein>
<sequence length="280" mass="29137">MKRSPALTLAGRVVLVTGAAGGIGTATARALVGAGSHVVLVDLHRPPLDALARSLGPRALPVAADVTDSEALHAAVAAAVARYGSLDVCFANAGVAPARPTTIRASPVREFERIIEVDVLGVWRTVRACLPEITKAGGHVLVTSSVYAFFNGTTNAPYAMSKAAIESFGRSLRGELAGTGTTAGVLYPGWVDTPIIKGQQEDPAVRQLIRLATPGPFGAPVTAERVAGAVVKGIEARSTRIICPRRWAPVSAARGVVNMLSDAVVDRSRPMQSLIRRLDA</sequence>
<organism evidence="5 6">
    <name type="scientific">Streptomyces rubiginosohelvolus</name>
    <dbReference type="NCBI Taxonomy" id="67362"/>
    <lineage>
        <taxon>Bacteria</taxon>
        <taxon>Bacillati</taxon>
        <taxon>Actinomycetota</taxon>
        <taxon>Actinomycetes</taxon>
        <taxon>Kitasatosporales</taxon>
        <taxon>Streptomycetaceae</taxon>
        <taxon>Streptomyces</taxon>
    </lineage>
</organism>
<comment type="similarity">
    <text evidence="1 3">Belongs to the short-chain dehydrogenases/reductases (SDR) family.</text>
</comment>
<evidence type="ECO:0000313" key="5">
    <source>
        <dbReference type="EMBL" id="MFD4821370.1"/>
    </source>
</evidence>
<evidence type="ECO:0000256" key="3">
    <source>
        <dbReference type="RuleBase" id="RU000363"/>
    </source>
</evidence>
<dbReference type="PROSITE" id="PS00061">
    <property type="entry name" value="ADH_SHORT"/>
    <property type="match status" value="1"/>
</dbReference>
<reference evidence="5 6" key="1">
    <citation type="submission" date="2024-09" db="EMBL/GenBank/DDBJ databases">
        <title>The Natural Products Discovery Center: Release of the First 8490 Sequenced Strains for Exploring Actinobacteria Biosynthetic Diversity.</title>
        <authorList>
            <person name="Kalkreuter E."/>
            <person name="Kautsar S.A."/>
            <person name="Yang D."/>
            <person name="Bader C.D."/>
            <person name="Teijaro C.N."/>
            <person name="Fluegel L."/>
            <person name="Davis C.M."/>
            <person name="Simpson J.R."/>
            <person name="Lauterbach L."/>
            <person name="Steele A.D."/>
            <person name="Gui C."/>
            <person name="Meng S."/>
            <person name="Li G."/>
            <person name="Viehrig K."/>
            <person name="Ye F."/>
            <person name="Su P."/>
            <person name="Kiefer A.F."/>
            <person name="Nichols A."/>
            <person name="Cepeda A.J."/>
            <person name="Yan W."/>
            <person name="Fan B."/>
            <person name="Jiang Y."/>
            <person name="Adhikari A."/>
            <person name="Zheng C.-J."/>
            <person name="Schuster L."/>
            <person name="Cowan T.M."/>
            <person name="Smanski M.J."/>
            <person name="Chevrette M.G."/>
            <person name="De Carvalho L.P.S."/>
            <person name="Shen B."/>
        </authorList>
    </citation>
    <scope>NUCLEOTIDE SEQUENCE [LARGE SCALE GENOMIC DNA]</scope>
    <source>
        <strain evidence="5 6">NPDC058428</strain>
    </source>
</reference>
<dbReference type="InterPro" id="IPR002347">
    <property type="entry name" value="SDR_fam"/>
</dbReference>
<dbReference type="Gene3D" id="3.40.50.720">
    <property type="entry name" value="NAD(P)-binding Rossmann-like Domain"/>
    <property type="match status" value="1"/>
</dbReference>
<dbReference type="EMBL" id="JBHXKZ010000001">
    <property type="protein sequence ID" value="MFD4821370.1"/>
    <property type="molecule type" value="Genomic_DNA"/>
</dbReference>
<keyword evidence="2" id="KW-0560">Oxidoreductase</keyword>
<evidence type="ECO:0000259" key="4">
    <source>
        <dbReference type="SMART" id="SM00822"/>
    </source>
</evidence>
<feature type="domain" description="Ketoreductase" evidence="4">
    <location>
        <begin position="12"/>
        <end position="193"/>
    </location>
</feature>
<dbReference type="PANTHER" id="PTHR43008">
    <property type="entry name" value="BENZIL REDUCTASE"/>
    <property type="match status" value="1"/>
</dbReference>
<dbReference type="SUPFAM" id="SSF51735">
    <property type="entry name" value="NAD(P)-binding Rossmann-fold domains"/>
    <property type="match status" value="1"/>
</dbReference>
<dbReference type="RefSeq" id="WP_382762058.1">
    <property type="nucleotide sequence ID" value="NZ_JBHXKZ010000001.1"/>
</dbReference>
<proteinExistence type="inferred from homology"/>
<dbReference type="InterPro" id="IPR036291">
    <property type="entry name" value="NAD(P)-bd_dom_sf"/>
</dbReference>
<dbReference type="Proteomes" id="UP001598352">
    <property type="component" value="Unassembled WGS sequence"/>
</dbReference>
<dbReference type="PANTHER" id="PTHR43008:SF4">
    <property type="entry name" value="CHAIN DEHYDROGENASE, PUTATIVE (AFU_ORTHOLOGUE AFUA_4G08710)-RELATED"/>
    <property type="match status" value="1"/>
</dbReference>
<accession>A0ABW6EV96</accession>
<dbReference type="NCBIfam" id="NF004526">
    <property type="entry name" value="PRK05872.1"/>
    <property type="match status" value="1"/>
</dbReference>
<dbReference type="SMART" id="SM00822">
    <property type="entry name" value="PKS_KR"/>
    <property type="match status" value="1"/>
</dbReference>
<dbReference type="PRINTS" id="PR00080">
    <property type="entry name" value="SDRFAMILY"/>
</dbReference>
<evidence type="ECO:0000256" key="2">
    <source>
        <dbReference type="ARBA" id="ARBA00023002"/>
    </source>
</evidence>
<name>A0ABW6EV96_9ACTN</name>
<dbReference type="CDD" id="cd05233">
    <property type="entry name" value="SDR_c"/>
    <property type="match status" value="1"/>
</dbReference>